<gene>
    <name evidence="6" type="ORF">PG991_009765</name>
</gene>
<dbReference type="InterPro" id="IPR020846">
    <property type="entry name" value="MFS_dom"/>
</dbReference>
<protein>
    <recommendedName>
        <fullName evidence="2">protein-ribulosamine 3-kinase</fullName>
        <ecNumber evidence="2">2.7.1.172</ecNumber>
    </recommendedName>
</protein>
<evidence type="ECO:0000313" key="6">
    <source>
        <dbReference type="EMBL" id="KAK8012390.1"/>
    </source>
</evidence>
<dbReference type="PANTHER" id="PTHR12149">
    <property type="entry name" value="FRUCTOSAMINE 3 KINASE-RELATED PROTEIN"/>
    <property type="match status" value="1"/>
</dbReference>
<dbReference type="SUPFAM" id="SSF103473">
    <property type="entry name" value="MFS general substrate transporter"/>
    <property type="match status" value="1"/>
</dbReference>
<feature type="transmembrane region" description="Helical" evidence="4">
    <location>
        <begin position="439"/>
        <end position="466"/>
    </location>
</feature>
<name>A0ABR1RGI7_9PEZI</name>
<feature type="transmembrane region" description="Helical" evidence="4">
    <location>
        <begin position="371"/>
        <end position="392"/>
    </location>
</feature>
<keyword evidence="4" id="KW-1133">Transmembrane helix</keyword>
<comment type="subcellular location">
    <subcellularLocation>
        <location evidence="1">Membrane</location>
        <topology evidence="1">Multi-pass membrane protein</topology>
    </subcellularLocation>
</comment>
<evidence type="ECO:0000313" key="7">
    <source>
        <dbReference type="Proteomes" id="UP001396898"/>
    </source>
</evidence>
<dbReference type="Gene3D" id="3.90.1200.10">
    <property type="match status" value="1"/>
</dbReference>
<accession>A0ABR1RGI7</accession>
<dbReference type="InterPro" id="IPR011009">
    <property type="entry name" value="Kinase-like_dom_sf"/>
</dbReference>
<dbReference type="Gene3D" id="1.20.1720.10">
    <property type="entry name" value="Multidrug resistance protein D"/>
    <property type="match status" value="1"/>
</dbReference>
<dbReference type="Pfam" id="PF03881">
    <property type="entry name" value="Fructosamin_kin"/>
    <property type="match status" value="1"/>
</dbReference>
<keyword evidence="4" id="KW-0472">Membrane</keyword>
<comment type="catalytic activity">
    <reaction evidence="3">
        <text>N(6)-D-ribulosyl-L-lysyl-[protein] + ATP = N(6)-(3-O-phospho-D-ribulosyl)-L-lysyl-[protein] + ADP + H(+)</text>
        <dbReference type="Rhea" id="RHEA:48432"/>
        <dbReference type="Rhea" id="RHEA-COMP:12103"/>
        <dbReference type="Rhea" id="RHEA-COMP:12104"/>
        <dbReference type="ChEBI" id="CHEBI:15378"/>
        <dbReference type="ChEBI" id="CHEBI:30616"/>
        <dbReference type="ChEBI" id="CHEBI:90418"/>
        <dbReference type="ChEBI" id="CHEBI:90420"/>
        <dbReference type="ChEBI" id="CHEBI:456216"/>
        <dbReference type="EC" id="2.7.1.172"/>
    </reaction>
    <physiologicalReaction direction="left-to-right" evidence="3">
        <dbReference type="Rhea" id="RHEA:48433"/>
    </physiologicalReaction>
</comment>
<feature type="transmembrane region" description="Helical" evidence="4">
    <location>
        <begin position="404"/>
        <end position="427"/>
    </location>
</feature>
<dbReference type="InterPro" id="IPR011701">
    <property type="entry name" value="MFS"/>
</dbReference>
<reference evidence="6 7" key="1">
    <citation type="submission" date="2023-01" db="EMBL/GenBank/DDBJ databases">
        <title>Analysis of 21 Apiospora genomes using comparative genomics revels a genus with tremendous synthesis potential of carbohydrate active enzymes and secondary metabolites.</title>
        <authorList>
            <person name="Sorensen T."/>
        </authorList>
    </citation>
    <scope>NUCLEOTIDE SEQUENCE [LARGE SCALE GENOMIC DNA]</scope>
    <source>
        <strain evidence="6 7">CBS 20057</strain>
    </source>
</reference>
<evidence type="ECO:0000256" key="2">
    <source>
        <dbReference type="ARBA" id="ARBA00011961"/>
    </source>
</evidence>
<dbReference type="EMBL" id="JAQQWI010000015">
    <property type="protein sequence ID" value="KAK8012390.1"/>
    <property type="molecule type" value="Genomic_DNA"/>
</dbReference>
<sequence length="489" mass="55233">MAVDVRDVNSCLDANLLAALPDGAQITSVTPAGLSEWCNTYRIEVMLADGKSQAFFQKEYKGQYGYDMMQASFQAESILHEFIPEFSPKPIVVGTYESDQNMHFFLSDFIEMIEDDIPSPESYMAAVVALHQRSFGNSPGGQFGFPIPTRFGDLEQTNLWTDSWETFWTNQMREILDREERIRGQHSDDLARLRQAYFDKVLPRYLRPLESDGRSVTPCLVHADLWPGNCRYKLDMETVCMYDASAFWGHNEVDLGVFRNPRYPLGRPYLREYWKNIPVSAPEEDADSRNSMYMIRNQILLATLYPTQPNLREVWAASMRQLVESVAEEERKMRKAQEVSKTEADVERASGVLTSQPNPEPYTVFKPSQKLSINLVTSFAAMFSTMSSFVYLPALVPISTDLNVSLFLINLTVTSYLVIAGVAPAFMGDMADQNGRRPVYVLMFTLMIAANIGMALQTSFPALLVLRMVQSAGSSGNPPNRESSWSNIC</sequence>
<dbReference type="Pfam" id="PF07690">
    <property type="entry name" value="MFS_1"/>
    <property type="match status" value="1"/>
</dbReference>
<evidence type="ECO:0000256" key="1">
    <source>
        <dbReference type="ARBA" id="ARBA00004141"/>
    </source>
</evidence>
<dbReference type="InterPro" id="IPR036259">
    <property type="entry name" value="MFS_trans_sf"/>
</dbReference>
<dbReference type="Proteomes" id="UP001396898">
    <property type="component" value="Unassembled WGS sequence"/>
</dbReference>
<keyword evidence="4" id="KW-0812">Transmembrane</keyword>
<evidence type="ECO:0000256" key="4">
    <source>
        <dbReference type="SAM" id="Phobius"/>
    </source>
</evidence>
<dbReference type="PANTHER" id="PTHR12149:SF8">
    <property type="entry name" value="PROTEIN-RIBULOSAMINE 3-KINASE"/>
    <property type="match status" value="1"/>
</dbReference>
<proteinExistence type="predicted"/>
<keyword evidence="7" id="KW-1185">Reference proteome</keyword>
<dbReference type="PROSITE" id="PS50850">
    <property type="entry name" value="MFS"/>
    <property type="match status" value="1"/>
</dbReference>
<evidence type="ECO:0000259" key="5">
    <source>
        <dbReference type="PROSITE" id="PS50850"/>
    </source>
</evidence>
<dbReference type="SUPFAM" id="SSF56112">
    <property type="entry name" value="Protein kinase-like (PK-like)"/>
    <property type="match status" value="1"/>
</dbReference>
<feature type="domain" description="Major facilitator superfamily (MFS) profile" evidence="5">
    <location>
        <begin position="373"/>
        <end position="489"/>
    </location>
</feature>
<dbReference type="InterPro" id="IPR016477">
    <property type="entry name" value="Fructo-/Ketosamine-3-kinase"/>
</dbReference>
<dbReference type="EC" id="2.7.1.172" evidence="2"/>
<comment type="caution">
    <text evidence="6">The sequence shown here is derived from an EMBL/GenBank/DDBJ whole genome shotgun (WGS) entry which is preliminary data.</text>
</comment>
<evidence type="ECO:0000256" key="3">
    <source>
        <dbReference type="ARBA" id="ARBA00048655"/>
    </source>
</evidence>
<organism evidence="6 7">
    <name type="scientific">Apiospora marii</name>
    <dbReference type="NCBI Taxonomy" id="335849"/>
    <lineage>
        <taxon>Eukaryota</taxon>
        <taxon>Fungi</taxon>
        <taxon>Dikarya</taxon>
        <taxon>Ascomycota</taxon>
        <taxon>Pezizomycotina</taxon>
        <taxon>Sordariomycetes</taxon>
        <taxon>Xylariomycetidae</taxon>
        <taxon>Amphisphaeriales</taxon>
        <taxon>Apiosporaceae</taxon>
        <taxon>Apiospora</taxon>
    </lineage>
</organism>